<evidence type="ECO:0000256" key="13">
    <source>
        <dbReference type="ARBA" id="ARBA00048152"/>
    </source>
</evidence>
<dbReference type="PROSITE" id="PS00110">
    <property type="entry name" value="PYRUVATE_KINASE"/>
    <property type="match status" value="1"/>
</dbReference>
<dbReference type="InterPro" id="IPR001697">
    <property type="entry name" value="Pyr_Knase"/>
</dbReference>
<dbReference type="Pfam" id="PF00224">
    <property type="entry name" value="PK"/>
    <property type="match status" value="1"/>
</dbReference>
<evidence type="ECO:0000259" key="17">
    <source>
        <dbReference type="Pfam" id="PF02887"/>
    </source>
</evidence>
<keyword evidence="19" id="KW-1185">Reference proteome</keyword>
<keyword evidence="5 14" id="KW-0808">Transferase</keyword>
<organism evidence="18 19">
    <name type="scientific">Klebsormidium nitens</name>
    <name type="common">Green alga</name>
    <name type="synonym">Ulothrix nitens</name>
    <dbReference type="NCBI Taxonomy" id="105231"/>
    <lineage>
        <taxon>Eukaryota</taxon>
        <taxon>Viridiplantae</taxon>
        <taxon>Streptophyta</taxon>
        <taxon>Klebsormidiophyceae</taxon>
        <taxon>Klebsormidiales</taxon>
        <taxon>Klebsormidiaceae</taxon>
        <taxon>Klebsormidium</taxon>
    </lineage>
</organism>
<reference evidence="18 19" key="1">
    <citation type="journal article" date="2014" name="Nat. Commun.">
        <title>Klebsormidium flaccidum genome reveals primary factors for plant terrestrial adaptation.</title>
        <authorList>
            <person name="Hori K."/>
            <person name="Maruyama F."/>
            <person name="Fujisawa T."/>
            <person name="Togashi T."/>
            <person name="Yamamoto N."/>
            <person name="Seo M."/>
            <person name="Sato S."/>
            <person name="Yamada T."/>
            <person name="Mori H."/>
            <person name="Tajima N."/>
            <person name="Moriyama T."/>
            <person name="Ikeuchi M."/>
            <person name="Watanabe M."/>
            <person name="Wada H."/>
            <person name="Kobayashi K."/>
            <person name="Saito M."/>
            <person name="Masuda T."/>
            <person name="Sasaki-Sekimoto Y."/>
            <person name="Mashiguchi K."/>
            <person name="Awai K."/>
            <person name="Shimojima M."/>
            <person name="Masuda S."/>
            <person name="Iwai M."/>
            <person name="Nobusawa T."/>
            <person name="Narise T."/>
            <person name="Kondo S."/>
            <person name="Saito H."/>
            <person name="Sato R."/>
            <person name="Murakawa M."/>
            <person name="Ihara Y."/>
            <person name="Oshima-Yamada Y."/>
            <person name="Ohtaka K."/>
            <person name="Satoh M."/>
            <person name="Sonobe K."/>
            <person name="Ishii M."/>
            <person name="Ohtani R."/>
            <person name="Kanamori-Sato M."/>
            <person name="Honoki R."/>
            <person name="Miyazaki D."/>
            <person name="Mochizuki H."/>
            <person name="Umetsu J."/>
            <person name="Higashi K."/>
            <person name="Shibata D."/>
            <person name="Kamiya Y."/>
            <person name="Sato N."/>
            <person name="Nakamura Y."/>
            <person name="Tabata S."/>
            <person name="Ida S."/>
            <person name="Kurokawa K."/>
            <person name="Ohta H."/>
        </authorList>
    </citation>
    <scope>NUCLEOTIDE SEQUENCE [LARGE SCALE GENOMIC DNA]</scope>
    <source>
        <strain evidence="18 19">NIES-2285</strain>
    </source>
</reference>
<comment type="similarity">
    <text evidence="3 14">Belongs to the pyruvate kinase family.</text>
</comment>
<dbReference type="PRINTS" id="PR01050">
    <property type="entry name" value="PYRUVTKNASE"/>
</dbReference>
<feature type="region of interest" description="Disordered" evidence="15">
    <location>
        <begin position="1"/>
        <end position="20"/>
    </location>
</feature>
<evidence type="ECO:0000256" key="9">
    <source>
        <dbReference type="ARBA" id="ARBA00022840"/>
    </source>
</evidence>
<evidence type="ECO:0000256" key="11">
    <source>
        <dbReference type="ARBA" id="ARBA00023152"/>
    </source>
</evidence>
<sequence>MAPLERDSSRANLRVSGSSSTLDFGVGESSDSLHFPRSVSAVLERSTDCSTDLRDRVGTKLICTISPANCSTELLTALIHAGMTAVRLDFTIGDRAAYDEAVKNLAAAVRKTGKMVTTIVDTNGPTSTVLLKEGEQVELTAGSQVLLVADPNRAASPEVLPISDPRVVKCVNPGEKIVIGKYLASGSDDASAVLQVVKQEGDAVQCTCIEPATLVGKVTCMIVNATRDCIPTMQEADYKELRRWDEPNLVDFVSLSCTRSGEDVTELRKFLKGTNYMQEVQIIAKVESKQGLENFDEILKEADAIMVSRGDLGSSIPVEKLNPIQKYVLHQCNVSAKPAIITRVMDTMQQWPRPTRAEATDVANAVLDGVDCILLGAETVRGQFPVEAARTVLAIAREAEMVYNNGHHFKVMLKELPSPMPRQMAIASSAVQAANKTGAALIIAITTLGSTPRYAAVFRSKVPILSVQLPTLGIDRRTMRWWASGTHKARQTLLSYGVIPVLADPATIDANKSALGVAIDFGKSLGLCQERDNVVVMQRIQNQRVVSMVQVD</sequence>
<name>A0A1Y1HNP4_KLENI</name>
<dbReference type="GO" id="GO:0005737">
    <property type="term" value="C:cytoplasm"/>
    <property type="evidence" value="ECO:0000318"/>
    <property type="project" value="GO_Central"/>
</dbReference>
<dbReference type="NCBIfam" id="TIGR01064">
    <property type="entry name" value="pyruv_kin"/>
    <property type="match status" value="1"/>
</dbReference>
<evidence type="ECO:0000256" key="4">
    <source>
        <dbReference type="ARBA" id="ARBA00012142"/>
    </source>
</evidence>
<evidence type="ECO:0000313" key="18">
    <source>
        <dbReference type="EMBL" id="GAQ79362.1"/>
    </source>
</evidence>
<dbReference type="Gene3D" id="2.40.33.10">
    <property type="entry name" value="PK beta-barrel domain-like"/>
    <property type="match status" value="1"/>
</dbReference>
<dbReference type="GO" id="GO:0006096">
    <property type="term" value="P:glycolytic process"/>
    <property type="evidence" value="ECO:0000318"/>
    <property type="project" value="GO_Central"/>
</dbReference>
<keyword evidence="11 14" id="KW-0324">Glycolysis</keyword>
<evidence type="ECO:0000256" key="5">
    <source>
        <dbReference type="ARBA" id="ARBA00022679"/>
    </source>
</evidence>
<evidence type="ECO:0000256" key="3">
    <source>
        <dbReference type="ARBA" id="ARBA00008663"/>
    </source>
</evidence>
<keyword evidence="9" id="KW-0067">ATP-binding</keyword>
<dbReference type="GO" id="GO:0004743">
    <property type="term" value="F:pyruvate kinase activity"/>
    <property type="evidence" value="ECO:0000318"/>
    <property type="project" value="GO_Central"/>
</dbReference>
<dbReference type="SUPFAM" id="SSF51621">
    <property type="entry name" value="Phosphoenolpyruvate/pyruvate domain"/>
    <property type="match status" value="1"/>
</dbReference>
<keyword evidence="7" id="KW-0547">Nucleotide-binding</keyword>
<evidence type="ECO:0000259" key="16">
    <source>
        <dbReference type="Pfam" id="PF00224"/>
    </source>
</evidence>
<evidence type="ECO:0000313" key="19">
    <source>
        <dbReference type="Proteomes" id="UP000054558"/>
    </source>
</evidence>
<dbReference type="InterPro" id="IPR015795">
    <property type="entry name" value="Pyrv_Knase_C"/>
</dbReference>
<keyword evidence="10 14" id="KW-0460">Magnesium</keyword>
<dbReference type="Gene3D" id="3.40.1380.20">
    <property type="entry name" value="Pyruvate kinase, C-terminal domain"/>
    <property type="match status" value="1"/>
</dbReference>
<evidence type="ECO:0000256" key="14">
    <source>
        <dbReference type="RuleBase" id="RU000504"/>
    </source>
</evidence>
<dbReference type="OrthoDB" id="108365at2759"/>
<dbReference type="Pfam" id="PF02887">
    <property type="entry name" value="PK_C"/>
    <property type="match status" value="1"/>
</dbReference>
<dbReference type="InterPro" id="IPR015793">
    <property type="entry name" value="Pyrv_Knase_brl"/>
</dbReference>
<comment type="pathway">
    <text evidence="2 14">Carbohydrate degradation; glycolysis; pyruvate from D-glyceraldehyde 3-phosphate: step 5/5.</text>
</comment>
<evidence type="ECO:0000256" key="7">
    <source>
        <dbReference type="ARBA" id="ARBA00022741"/>
    </source>
</evidence>
<dbReference type="GO" id="GO:0005524">
    <property type="term" value="F:ATP binding"/>
    <property type="evidence" value="ECO:0007669"/>
    <property type="project" value="UniProtKB-KW"/>
</dbReference>
<dbReference type="SUPFAM" id="SSF52935">
    <property type="entry name" value="PK C-terminal domain-like"/>
    <property type="match status" value="1"/>
</dbReference>
<feature type="domain" description="Pyruvate kinase barrel" evidence="16">
    <location>
        <begin position="59"/>
        <end position="388"/>
    </location>
</feature>
<keyword evidence="12 18" id="KW-0670">Pyruvate</keyword>
<dbReference type="GO" id="GO:0000287">
    <property type="term" value="F:magnesium ion binding"/>
    <property type="evidence" value="ECO:0007669"/>
    <property type="project" value="InterPro"/>
</dbReference>
<dbReference type="SUPFAM" id="SSF50800">
    <property type="entry name" value="PK beta-barrel domain-like"/>
    <property type="match status" value="1"/>
</dbReference>
<dbReference type="InterPro" id="IPR036918">
    <property type="entry name" value="Pyrv_Knase_C_sf"/>
</dbReference>
<evidence type="ECO:0000256" key="6">
    <source>
        <dbReference type="ARBA" id="ARBA00022723"/>
    </source>
</evidence>
<dbReference type="OMA" id="HYDSPLK"/>
<keyword evidence="8 14" id="KW-0418">Kinase</keyword>
<dbReference type="GO" id="GO:0016301">
    <property type="term" value="F:kinase activity"/>
    <property type="evidence" value="ECO:0007669"/>
    <property type="project" value="UniProtKB-KW"/>
</dbReference>
<dbReference type="InterPro" id="IPR018209">
    <property type="entry name" value="Pyrv_Knase_AS"/>
</dbReference>
<dbReference type="InterPro" id="IPR015806">
    <property type="entry name" value="Pyrv_Knase_insert_dom_sf"/>
</dbReference>
<dbReference type="PANTHER" id="PTHR11817">
    <property type="entry name" value="PYRUVATE KINASE"/>
    <property type="match status" value="1"/>
</dbReference>
<dbReference type="AlphaFoldDB" id="A0A1Y1HNP4"/>
<dbReference type="Gene3D" id="3.20.20.60">
    <property type="entry name" value="Phosphoenolpyruvate-binding domains"/>
    <property type="match status" value="1"/>
</dbReference>
<dbReference type="InterPro" id="IPR040442">
    <property type="entry name" value="Pyrv_kinase-like_dom_sf"/>
</dbReference>
<evidence type="ECO:0000256" key="12">
    <source>
        <dbReference type="ARBA" id="ARBA00023317"/>
    </source>
</evidence>
<comment type="cofactor">
    <cofactor evidence="1">
        <name>K(+)</name>
        <dbReference type="ChEBI" id="CHEBI:29103"/>
    </cofactor>
</comment>
<evidence type="ECO:0000256" key="8">
    <source>
        <dbReference type="ARBA" id="ARBA00022777"/>
    </source>
</evidence>
<keyword evidence="6" id="KW-0479">Metal-binding</keyword>
<dbReference type="InterPro" id="IPR015813">
    <property type="entry name" value="Pyrv/PenolPyrv_kinase-like_dom"/>
</dbReference>
<comment type="catalytic activity">
    <reaction evidence="13 14">
        <text>pyruvate + ATP = phosphoenolpyruvate + ADP + H(+)</text>
        <dbReference type="Rhea" id="RHEA:18157"/>
        <dbReference type="ChEBI" id="CHEBI:15361"/>
        <dbReference type="ChEBI" id="CHEBI:15378"/>
        <dbReference type="ChEBI" id="CHEBI:30616"/>
        <dbReference type="ChEBI" id="CHEBI:58702"/>
        <dbReference type="ChEBI" id="CHEBI:456216"/>
        <dbReference type="EC" id="2.7.1.40"/>
    </reaction>
</comment>
<accession>A0A1Y1HNP4</accession>
<dbReference type="STRING" id="105231.A0A1Y1HNP4"/>
<dbReference type="EMBL" id="DF236978">
    <property type="protein sequence ID" value="GAQ79362.1"/>
    <property type="molecule type" value="Genomic_DNA"/>
</dbReference>
<evidence type="ECO:0000256" key="1">
    <source>
        <dbReference type="ARBA" id="ARBA00001958"/>
    </source>
</evidence>
<evidence type="ECO:0000256" key="15">
    <source>
        <dbReference type="SAM" id="MobiDB-lite"/>
    </source>
</evidence>
<dbReference type="EC" id="2.7.1.40" evidence="4 14"/>
<evidence type="ECO:0000256" key="10">
    <source>
        <dbReference type="ARBA" id="ARBA00022842"/>
    </source>
</evidence>
<proteinExistence type="inferred from homology"/>
<dbReference type="UniPathway" id="UPA00109">
    <property type="reaction ID" value="UER00188"/>
</dbReference>
<dbReference type="InterPro" id="IPR011037">
    <property type="entry name" value="Pyrv_Knase-like_insert_dom_sf"/>
</dbReference>
<feature type="domain" description="Pyruvate kinase C-terminal" evidence="17">
    <location>
        <begin position="425"/>
        <end position="543"/>
    </location>
</feature>
<evidence type="ECO:0000256" key="2">
    <source>
        <dbReference type="ARBA" id="ARBA00004997"/>
    </source>
</evidence>
<protein>
    <recommendedName>
        <fullName evidence="4 14">Pyruvate kinase</fullName>
        <ecNumber evidence="4 14">2.7.1.40</ecNumber>
    </recommendedName>
</protein>
<dbReference type="GO" id="GO:0030955">
    <property type="term" value="F:potassium ion binding"/>
    <property type="evidence" value="ECO:0007669"/>
    <property type="project" value="InterPro"/>
</dbReference>
<gene>
    <name evidence="18" type="ORF">KFL_000290110</name>
</gene>
<dbReference type="Proteomes" id="UP000054558">
    <property type="component" value="Unassembled WGS sequence"/>
</dbReference>